<accession>A0ABY7YTG2</accession>
<proteinExistence type="predicted"/>
<evidence type="ECO:0000313" key="1">
    <source>
        <dbReference type="EMBL" id="WDR04601.1"/>
    </source>
</evidence>
<dbReference type="RefSeq" id="WP_282210122.1">
    <property type="nucleotide sequence ID" value="NZ_CP118247.1"/>
</dbReference>
<keyword evidence="2" id="KW-1185">Reference proteome</keyword>
<dbReference type="EMBL" id="CP118247">
    <property type="protein sequence ID" value="WDR04601.1"/>
    <property type="molecule type" value="Genomic_DNA"/>
</dbReference>
<gene>
    <name evidence="1" type="ORF">PSQ90_09680</name>
</gene>
<protein>
    <submittedName>
        <fullName evidence="1">Uncharacterized protein</fullName>
    </submittedName>
</protein>
<evidence type="ECO:0000313" key="2">
    <source>
        <dbReference type="Proteomes" id="UP001222118"/>
    </source>
</evidence>
<dbReference type="Proteomes" id="UP001222118">
    <property type="component" value="Chromosome"/>
</dbReference>
<sequence>MTEINRIKRSNLTPGLPMVIEAQRPRPSLKRSETTAAFVSQLLIGRRQSEQKLMRSANPAVTAYTNGAQIAVLRMPQGYRKMVVV</sequence>
<organism evidence="1 2">
    <name type="scientific">Devosia rhodophyticola</name>
    <dbReference type="NCBI Taxonomy" id="3026423"/>
    <lineage>
        <taxon>Bacteria</taxon>
        <taxon>Pseudomonadati</taxon>
        <taxon>Pseudomonadota</taxon>
        <taxon>Alphaproteobacteria</taxon>
        <taxon>Hyphomicrobiales</taxon>
        <taxon>Devosiaceae</taxon>
        <taxon>Devosia</taxon>
    </lineage>
</organism>
<reference evidence="1 2" key="1">
    <citation type="submission" date="2023-02" db="EMBL/GenBank/DDBJ databases">
        <title>Devosia chondri sp. nov., isolated from the phycosphere of marine algae.</title>
        <authorList>
            <person name="Kim J.M."/>
            <person name="Lee J.K."/>
            <person name="Choi B.J."/>
            <person name="Bayburt H."/>
            <person name="Jeon C.O."/>
        </authorList>
    </citation>
    <scope>NUCLEOTIDE SEQUENCE [LARGE SCALE GENOMIC DNA]</scope>
    <source>
        <strain evidence="1 2">G2-5</strain>
    </source>
</reference>
<name>A0ABY7YTG2_9HYPH</name>